<dbReference type="AlphaFoldDB" id="A0A0F8ZQ81"/>
<accession>A0A0F8ZQ81</accession>
<reference evidence="1" key="1">
    <citation type="journal article" date="2015" name="Nature">
        <title>Complex archaea that bridge the gap between prokaryotes and eukaryotes.</title>
        <authorList>
            <person name="Spang A."/>
            <person name="Saw J.H."/>
            <person name="Jorgensen S.L."/>
            <person name="Zaremba-Niedzwiedzka K."/>
            <person name="Martijn J."/>
            <person name="Lind A.E."/>
            <person name="van Eijk R."/>
            <person name="Schleper C."/>
            <person name="Guy L."/>
            <person name="Ettema T.J."/>
        </authorList>
    </citation>
    <scope>NUCLEOTIDE SEQUENCE</scope>
</reference>
<comment type="caution">
    <text evidence="1">The sequence shown here is derived from an EMBL/GenBank/DDBJ whole genome shotgun (WGS) entry which is preliminary data.</text>
</comment>
<proteinExistence type="predicted"/>
<evidence type="ECO:0000313" key="1">
    <source>
        <dbReference type="EMBL" id="KKK96027.1"/>
    </source>
</evidence>
<gene>
    <name evidence="1" type="ORF">LCGC14_2666890</name>
</gene>
<sequence>MTDAEREPLNERIALRLGWTFHPENPFEERWLHPSRLWSLHTHPPDFTRKWEHTGPLLIELYKNNWRLCWGSDVFWMEPPPQITWDWHDGCAEEAPEAIAPKVSTNVVASAQPFALKSKTCTR</sequence>
<dbReference type="EMBL" id="LAZR01046657">
    <property type="protein sequence ID" value="KKK96027.1"/>
    <property type="molecule type" value="Genomic_DNA"/>
</dbReference>
<name>A0A0F8ZQ81_9ZZZZ</name>
<protein>
    <submittedName>
        <fullName evidence="1">Uncharacterized protein</fullName>
    </submittedName>
</protein>
<organism evidence="1">
    <name type="scientific">marine sediment metagenome</name>
    <dbReference type="NCBI Taxonomy" id="412755"/>
    <lineage>
        <taxon>unclassified sequences</taxon>
        <taxon>metagenomes</taxon>
        <taxon>ecological metagenomes</taxon>
    </lineage>
</organism>